<feature type="compositionally biased region" description="Low complexity" evidence="1">
    <location>
        <begin position="228"/>
        <end position="237"/>
    </location>
</feature>
<feature type="region of interest" description="Disordered" evidence="1">
    <location>
        <begin position="212"/>
        <end position="258"/>
    </location>
</feature>
<sequence length="1350" mass="144946">MNVSADGVERFTVCSECIQALQGGRIPDGALARLDPGDVPPVNQHGHSLVPLTHLESLVVGLARPHMRLLVVRQPGTPSWRAVDTLPAALRGHTLAFPNDVPSELQRVVPYAPADLPSFIQVVLIDAVKDRADLEAKVRQAPCLKMRGLAIAAWAEWAVHVNPMAQVDHAALQQYRALGAEPTVPEPLVAHAVATDDPDTAAVMRAAFEGDRAGNARVRQQQDDVEAATEGANAAGGRSPGPDAGQEPAPSGRTPNIPVTGVFARPSPMAAALAVPGGTAGVVVSPAAALQPDGYIGPGVHMLGLDDVEVHHGDAYSTSDPLDDSTDPSAILQRLQQGGVVVSAAGGRGVQPMDEYDPAFLSSCHLDAFPFGADGWRPDGMSTERYAQHLVRRAPREQFAGNATFLSHIFDIIQKQRTNCLAYVVAQMTPSTLHAFEQFPDDVLRDVATVLAARSNDAARQRVVAQFGQPIRDIANGIRRVAAKVDLTDAYYQHAHSLTKAADNMVGPPSMFYNINPADMYSGVVAVAAGEVVEYDQQTGRPVDVPNVVQRWRHVAANPFACAELLRVMRLALDKYMFGYEPGATQQSNPHCFMGRTLYHISKVKQSGRMALHVHGGALVATFAVERLQQLFDGPNCKALALAYAVLNMWLPSPYHSPRTPHPFATPSGQSQAAPAQDPQVPPAAYDFLTIANTHGGQRDETERQAACAEHLVRVVESTQQHDHSSTCQRHGCSGKDGDCGMMFPRIIRLLMRWIGTAGMFLLPRLGATVVPSTPGVAMATGCNHLMSLACEVDHDYTADVHQQLSTADGTSAACPLGSADDHARDAAGYATKYVTKPQPTGASEQLLRAACRLEERHEQVPHAPHIGTTREALHNLRVALNVSTGMHATGQAMMAYVLAGHSTFNASFQTAPLVFGPILGHALDGAAHSEHTAHVLVADEQQHSYRGVSDLTDYLLRDSGMDAPYWSPFFVRAMFERRRLPASKQQESTGATTNAPADGASGAHGTTVSGAADSSPPGKYARFSFHHPMHASHALVRRPRPVYVQFVGALPVRPESDSADPDAASRWYAFVLGVFSAYRTPPRGNHATLSAAYDHWWNVTLADPRWATYKKAVQRILGNIAASHASKQRAVQRYNLCRAELAQRGDDPDVEGPPDEHDGSELLPIGLNTVPEDGMDAVAAAAAQAADALPDVDAMAGFDMTKPEGRYAYDAVTRCSDVHLPNGHGADAVSFVRRATPEDGPMLRAAEQRLKQFVLSDAEVAPAANSDSHQRLHVAGGHHGDPVRAWVTTIDSITGASTDIHLRPGTAPPYVHMATPPTPEQTIQLFTLSAEQGVAFLRRFALRRNGNVH</sequence>
<dbReference type="InterPro" id="IPR046700">
    <property type="entry name" value="DUF6570"/>
</dbReference>
<evidence type="ECO:0000256" key="1">
    <source>
        <dbReference type="SAM" id="MobiDB-lite"/>
    </source>
</evidence>
<feature type="region of interest" description="Disordered" evidence="1">
    <location>
        <begin position="660"/>
        <end position="680"/>
    </location>
</feature>
<dbReference type="Proteomes" id="UP001054857">
    <property type="component" value="Unassembled WGS sequence"/>
</dbReference>
<organism evidence="3 4">
    <name type="scientific">Astrephomene gubernaculifera</name>
    <dbReference type="NCBI Taxonomy" id="47775"/>
    <lineage>
        <taxon>Eukaryota</taxon>
        <taxon>Viridiplantae</taxon>
        <taxon>Chlorophyta</taxon>
        <taxon>core chlorophytes</taxon>
        <taxon>Chlorophyceae</taxon>
        <taxon>CS clade</taxon>
        <taxon>Chlamydomonadales</taxon>
        <taxon>Astrephomenaceae</taxon>
        <taxon>Astrephomene</taxon>
    </lineage>
</organism>
<feature type="region of interest" description="Disordered" evidence="1">
    <location>
        <begin position="982"/>
        <end position="1016"/>
    </location>
</feature>
<protein>
    <recommendedName>
        <fullName evidence="2">DUF6570 domain-containing protein</fullName>
    </recommendedName>
</protein>
<name>A0AAD3HNP0_9CHLO</name>
<evidence type="ECO:0000313" key="4">
    <source>
        <dbReference type="Proteomes" id="UP001054857"/>
    </source>
</evidence>
<feature type="compositionally biased region" description="Low complexity" evidence="1">
    <location>
        <begin position="670"/>
        <end position="680"/>
    </location>
</feature>
<keyword evidence="4" id="KW-1185">Reference proteome</keyword>
<gene>
    <name evidence="3" type="ORF">Agub_g9064</name>
</gene>
<feature type="compositionally biased region" description="Polar residues" evidence="1">
    <location>
        <begin position="984"/>
        <end position="996"/>
    </location>
</feature>
<comment type="caution">
    <text evidence="3">The sequence shown here is derived from an EMBL/GenBank/DDBJ whole genome shotgun (WGS) entry which is preliminary data.</text>
</comment>
<evidence type="ECO:0000313" key="3">
    <source>
        <dbReference type="EMBL" id="GFR47358.1"/>
    </source>
</evidence>
<accession>A0AAD3HNP0</accession>
<reference evidence="3 4" key="1">
    <citation type="journal article" date="2021" name="Sci. Rep.">
        <title>Genome sequencing of the multicellular alga Astrephomene provides insights into convergent evolution of germ-soma differentiation.</title>
        <authorList>
            <person name="Yamashita S."/>
            <person name="Yamamoto K."/>
            <person name="Matsuzaki R."/>
            <person name="Suzuki S."/>
            <person name="Yamaguchi H."/>
            <person name="Hirooka S."/>
            <person name="Minakuchi Y."/>
            <person name="Miyagishima S."/>
            <person name="Kawachi M."/>
            <person name="Toyoda A."/>
            <person name="Nozaki H."/>
        </authorList>
    </citation>
    <scope>NUCLEOTIDE SEQUENCE [LARGE SCALE GENOMIC DNA]</scope>
    <source>
        <strain evidence="3 4">NIES-4017</strain>
    </source>
</reference>
<feature type="domain" description="DUF6570" evidence="2">
    <location>
        <begin position="24"/>
        <end position="170"/>
    </location>
</feature>
<proteinExistence type="predicted"/>
<evidence type="ECO:0000259" key="2">
    <source>
        <dbReference type="Pfam" id="PF20209"/>
    </source>
</evidence>
<dbReference type="EMBL" id="BMAR01000018">
    <property type="protein sequence ID" value="GFR47358.1"/>
    <property type="molecule type" value="Genomic_DNA"/>
</dbReference>
<dbReference type="Pfam" id="PF20209">
    <property type="entry name" value="DUF6570"/>
    <property type="match status" value="1"/>
</dbReference>